<evidence type="ECO:0000313" key="3">
    <source>
        <dbReference type="Proteomes" id="UP000184278"/>
    </source>
</evidence>
<keyword evidence="3" id="KW-1185">Reference proteome</keyword>
<dbReference type="RefSeq" id="WP_073386759.1">
    <property type="nucleotide sequence ID" value="NZ_FQXK01000011.1"/>
</dbReference>
<dbReference type="STRING" id="1121131.SAMN02745229_01525"/>
<dbReference type="OrthoDB" id="9814474at2"/>
<dbReference type="PANTHER" id="PTHR40078:SF1">
    <property type="entry name" value="INTEGRAL MEMBRANE PROTEIN"/>
    <property type="match status" value="1"/>
</dbReference>
<feature type="transmembrane region" description="Helical" evidence="1">
    <location>
        <begin position="56"/>
        <end position="80"/>
    </location>
</feature>
<dbReference type="Pfam" id="PF19700">
    <property type="entry name" value="DUF6198"/>
    <property type="match status" value="1"/>
</dbReference>
<dbReference type="Proteomes" id="UP000184278">
    <property type="component" value="Unassembled WGS sequence"/>
</dbReference>
<gene>
    <name evidence="2" type="ORF">SAMN02745229_01525</name>
</gene>
<proteinExistence type="predicted"/>
<feature type="transmembrane region" description="Helical" evidence="1">
    <location>
        <begin position="18"/>
        <end position="36"/>
    </location>
</feature>
<feature type="transmembrane region" description="Helical" evidence="1">
    <location>
        <begin position="87"/>
        <end position="105"/>
    </location>
</feature>
<dbReference type="PANTHER" id="PTHR40078">
    <property type="entry name" value="INTEGRAL MEMBRANE PROTEIN-RELATED"/>
    <property type="match status" value="1"/>
</dbReference>
<feature type="transmembrane region" description="Helical" evidence="1">
    <location>
        <begin position="167"/>
        <end position="185"/>
    </location>
</feature>
<dbReference type="EMBL" id="FQXK01000011">
    <property type="protein sequence ID" value="SHI11801.1"/>
    <property type="molecule type" value="Genomic_DNA"/>
</dbReference>
<evidence type="ECO:0000313" key="2">
    <source>
        <dbReference type="EMBL" id="SHI11801.1"/>
    </source>
</evidence>
<sequence length="214" mass="24076">MKEKIYVYTHQPAFFKKLVLMLVGVLCMGFFLSFLIEVDLGTDPCTFMNVAISKKFGILFGTWQLILNAALFIVVIIFDIKKIGPGTLANMVLIGYISDFCRWMWGKILPREFFTTFPARGIIFAVAIVCFVIGASFYMNTDMGVSPYDAFPVIIHDRLLKNISFKYVRMGYDFLVIIIGCFFGGKPNIGIVVMALLLGPVITFVGKKLAPYLK</sequence>
<protein>
    <submittedName>
        <fullName evidence="2">Uncharacterized membrane protein YczE</fullName>
    </submittedName>
</protein>
<keyword evidence="1" id="KW-1133">Transmembrane helix</keyword>
<keyword evidence="1" id="KW-0472">Membrane</keyword>
<dbReference type="AlphaFoldDB" id="A0A1M5YIB3"/>
<keyword evidence="1" id="KW-0812">Transmembrane</keyword>
<feature type="transmembrane region" description="Helical" evidence="1">
    <location>
        <begin position="117"/>
        <end position="138"/>
    </location>
</feature>
<reference evidence="3" key="1">
    <citation type="submission" date="2016-11" db="EMBL/GenBank/DDBJ databases">
        <authorList>
            <person name="Varghese N."/>
            <person name="Submissions S."/>
        </authorList>
    </citation>
    <scope>NUCLEOTIDE SEQUENCE [LARGE SCALE GENOMIC DNA]</scope>
    <source>
        <strain evidence="3">DSM 3071</strain>
    </source>
</reference>
<accession>A0A1M5YIB3</accession>
<dbReference type="InterPro" id="IPR038750">
    <property type="entry name" value="YczE/YyaS-like"/>
</dbReference>
<dbReference type="GeneID" id="89508677"/>
<evidence type="ECO:0000256" key="1">
    <source>
        <dbReference type="SAM" id="Phobius"/>
    </source>
</evidence>
<name>A0A1M5YIB3_BUTFI</name>
<organism evidence="2 3">
    <name type="scientific">Butyrivibrio fibrisolvens DSM 3071</name>
    <dbReference type="NCBI Taxonomy" id="1121131"/>
    <lineage>
        <taxon>Bacteria</taxon>
        <taxon>Bacillati</taxon>
        <taxon>Bacillota</taxon>
        <taxon>Clostridia</taxon>
        <taxon>Lachnospirales</taxon>
        <taxon>Lachnospiraceae</taxon>
        <taxon>Butyrivibrio</taxon>
    </lineage>
</organism>